<evidence type="ECO:0000313" key="2">
    <source>
        <dbReference type="Proteomes" id="UP000356253"/>
    </source>
</evidence>
<sequence length="107" mass="12633">MDFDEILKQLKENLLKLVNDEYEDFKGSGEKVVNDFLNNSKQKLEKWTNLLANEMITLEEYEWLLKSQKDLFEMNALYTAGISKIKLERFKNKSIKTIVDVVTRIVL</sequence>
<organism evidence="1 2">
    <name type="scientific">Mesonia oceanica</name>
    <dbReference type="NCBI Taxonomy" id="2687242"/>
    <lineage>
        <taxon>Bacteria</taxon>
        <taxon>Pseudomonadati</taxon>
        <taxon>Bacteroidota</taxon>
        <taxon>Flavobacteriia</taxon>
        <taxon>Flavobacteriales</taxon>
        <taxon>Flavobacteriaceae</taxon>
        <taxon>Mesonia</taxon>
    </lineage>
</organism>
<accession>A0AC61Y5T5</accession>
<name>A0AC61Y5T5_9FLAO</name>
<evidence type="ECO:0000313" key="1">
    <source>
        <dbReference type="EMBL" id="VVU99227.1"/>
    </source>
</evidence>
<dbReference type="Proteomes" id="UP000356253">
    <property type="component" value="Unassembled WGS sequence"/>
</dbReference>
<dbReference type="EMBL" id="CABVMM010000002">
    <property type="protein sequence ID" value="VVU99227.1"/>
    <property type="molecule type" value="Genomic_DNA"/>
</dbReference>
<comment type="caution">
    <text evidence="1">The sequence shown here is derived from an EMBL/GenBank/DDBJ whole genome shotgun (WGS) entry which is preliminary data.</text>
</comment>
<keyword evidence="2" id="KW-1185">Reference proteome</keyword>
<proteinExistence type="predicted"/>
<reference evidence="1" key="1">
    <citation type="submission" date="2019-09" db="EMBL/GenBank/DDBJ databases">
        <authorList>
            <person name="Rodrigo-Torres L."/>
            <person name="Arahal R. D."/>
            <person name="Lucena T."/>
        </authorList>
    </citation>
    <scope>NUCLEOTIDE SEQUENCE</scope>
    <source>
        <strain evidence="1">ISS653</strain>
    </source>
</reference>
<protein>
    <submittedName>
        <fullName evidence="1">Uncharacterized protein</fullName>
    </submittedName>
</protein>
<gene>
    <name evidence="1" type="ORF">FVB9532_00479</name>
</gene>